<protein>
    <submittedName>
        <fullName evidence="2">Uncharacterized protein</fullName>
    </submittedName>
</protein>
<name>A0AAD6Z6L1_9AGAR</name>
<dbReference type="AlphaFoldDB" id="A0AAD6Z6L1"/>
<feature type="compositionally biased region" description="Basic and acidic residues" evidence="1">
    <location>
        <begin position="1"/>
        <end position="21"/>
    </location>
</feature>
<comment type="caution">
    <text evidence="2">The sequence shown here is derived from an EMBL/GenBank/DDBJ whole genome shotgun (WGS) entry which is preliminary data.</text>
</comment>
<proteinExistence type="predicted"/>
<keyword evidence="3" id="KW-1185">Reference proteome</keyword>
<sequence>MSAAPELDRSWDVDELRHTDEGFTATRPRPEDRPEAQKILLGHYMDEAPDLVERRFKEKLRRVVDEGRVEHRHDIEQLAGRIDREHREVDEVRAEHRQHIDRLDRNHRANSIRVQRSILSIQDRLLSHTERTVVFNNVTEGYEVVAHSLQGLNDIIFDVERQARHPGDVLLTTTEKETLESHGLGYISRLVDPPQNLPSDVDALRLKAFNILSSQQQRLCRGLLDVQQSDGQRNFLHHPRPDRDTAMDRVGDFLDDENQNTLREFLKTDPKRLPSRRERTQVADPDLFLFAREGEYKNVAAQMVDLKNLRAERADTAAYLEALAA</sequence>
<organism evidence="2 3">
    <name type="scientific">Mycena albidolilacea</name>
    <dbReference type="NCBI Taxonomy" id="1033008"/>
    <lineage>
        <taxon>Eukaryota</taxon>
        <taxon>Fungi</taxon>
        <taxon>Dikarya</taxon>
        <taxon>Basidiomycota</taxon>
        <taxon>Agaricomycotina</taxon>
        <taxon>Agaricomycetes</taxon>
        <taxon>Agaricomycetidae</taxon>
        <taxon>Agaricales</taxon>
        <taxon>Marasmiineae</taxon>
        <taxon>Mycenaceae</taxon>
        <taxon>Mycena</taxon>
    </lineage>
</organism>
<evidence type="ECO:0000256" key="1">
    <source>
        <dbReference type="SAM" id="MobiDB-lite"/>
    </source>
</evidence>
<reference evidence="2" key="1">
    <citation type="submission" date="2023-03" db="EMBL/GenBank/DDBJ databases">
        <title>Massive genome expansion in bonnet fungi (Mycena s.s.) driven by repeated elements and novel gene families across ecological guilds.</title>
        <authorList>
            <consortium name="Lawrence Berkeley National Laboratory"/>
            <person name="Harder C.B."/>
            <person name="Miyauchi S."/>
            <person name="Viragh M."/>
            <person name="Kuo A."/>
            <person name="Thoen E."/>
            <person name="Andreopoulos B."/>
            <person name="Lu D."/>
            <person name="Skrede I."/>
            <person name="Drula E."/>
            <person name="Henrissat B."/>
            <person name="Morin E."/>
            <person name="Kohler A."/>
            <person name="Barry K."/>
            <person name="LaButti K."/>
            <person name="Morin E."/>
            <person name="Salamov A."/>
            <person name="Lipzen A."/>
            <person name="Mereny Z."/>
            <person name="Hegedus B."/>
            <person name="Baldrian P."/>
            <person name="Stursova M."/>
            <person name="Weitz H."/>
            <person name="Taylor A."/>
            <person name="Grigoriev I.V."/>
            <person name="Nagy L.G."/>
            <person name="Martin F."/>
            <person name="Kauserud H."/>
        </authorList>
    </citation>
    <scope>NUCLEOTIDE SEQUENCE</scope>
    <source>
        <strain evidence="2">CBHHK002</strain>
    </source>
</reference>
<dbReference type="Proteomes" id="UP001218218">
    <property type="component" value="Unassembled WGS sequence"/>
</dbReference>
<gene>
    <name evidence="2" type="ORF">DFH08DRAFT_899021</name>
</gene>
<accession>A0AAD6Z6L1</accession>
<dbReference type="EMBL" id="JARIHO010000080">
    <property type="protein sequence ID" value="KAJ7309955.1"/>
    <property type="molecule type" value="Genomic_DNA"/>
</dbReference>
<evidence type="ECO:0000313" key="2">
    <source>
        <dbReference type="EMBL" id="KAJ7309955.1"/>
    </source>
</evidence>
<feature type="region of interest" description="Disordered" evidence="1">
    <location>
        <begin position="1"/>
        <end position="34"/>
    </location>
</feature>
<evidence type="ECO:0000313" key="3">
    <source>
        <dbReference type="Proteomes" id="UP001218218"/>
    </source>
</evidence>